<feature type="transmembrane region" description="Helical" evidence="1">
    <location>
        <begin position="6"/>
        <end position="22"/>
    </location>
</feature>
<keyword evidence="3" id="KW-1185">Reference proteome</keyword>
<proteinExistence type="predicted"/>
<evidence type="ECO:0000313" key="3">
    <source>
        <dbReference type="Proteomes" id="UP000437736"/>
    </source>
</evidence>
<keyword evidence="1" id="KW-0812">Transmembrane</keyword>
<comment type="caution">
    <text evidence="2">The sequence shown here is derived from an EMBL/GenBank/DDBJ whole genome shotgun (WGS) entry which is preliminary data.</text>
</comment>
<keyword evidence="1" id="KW-0472">Membrane</keyword>
<evidence type="ECO:0000313" key="2">
    <source>
        <dbReference type="EMBL" id="MST32947.1"/>
    </source>
</evidence>
<feature type="transmembrane region" description="Helical" evidence="1">
    <location>
        <begin position="64"/>
        <end position="89"/>
    </location>
</feature>
<gene>
    <name evidence="2" type="ORF">GHK86_09485</name>
</gene>
<sequence length="111" mass="12456">MPFFALFLFLSFGVMALTMLGERGYRRAREARPILATGWGVALAWLADVNMWSGWGIPNLRYDWVGTTLTGLALGGTALLVYALFGFFFGMSRKLDDQAEQIERTELRKVA</sequence>
<dbReference type="Proteomes" id="UP000437736">
    <property type="component" value="Unassembled WGS sequence"/>
</dbReference>
<feature type="transmembrane region" description="Helical" evidence="1">
    <location>
        <begin position="34"/>
        <end position="52"/>
    </location>
</feature>
<name>A0ABW9QTG3_9ACTN</name>
<evidence type="ECO:0000256" key="1">
    <source>
        <dbReference type="SAM" id="Phobius"/>
    </source>
</evidence>
<organism evidence="2 3">
    <name type="scientific">Acidiferrimicrobium australe</name>
    <dbReference type="NCBI Taxonomy" id="2664430"/>
    <lineage>
        <taxon>Bacteria</taxon>
        <taxon>Bacillati</taxon>
        <taxon>Actinomycetota</taxon>
        <taxon>Acidimicrobiia</taxon>
        <taxon>Acidimicrobiales</taxon>
        <taxon>Acidimicrobiaceae</taxon>
        <taxon>Acidiferrimicrobium</taxon>
    </lineage>
</organism>
<reference evidence="2 3" key="1">
    <citation type="submission" date="2019-11" db="EMBL/GenBank/DDBJ databases">
        <title>Acidiferrimicrobium australis gen. nov., sp. nov., an acidophilic and obligately heterotrophic, member of the Actinobacteria that catalyses dissimilatory oxido- reduction of iron isolated from metal-rich acidic water in Chile.</title>
        <authorList>
            <person name="Gonzalez D."/>
            <person name="Huber K."/>
            <person name="Hedrich S."/>
            <person name="Rojas-Villalobos C."/>
            <person name="Quatrini R."/>
            <person name="Dinamarca M.A."/>
            <person name="Schwarz A."/>
            <person name="Canales C."/>
            <person name="Nancucheo I."/>
        </authorList>
    </citation>
    <scope>NUCLEOTIDE SEQUENCE [LARGE SCALE GENOMIC DNA]</scope>
    <source>
        <strain evidence="2 3">USS-CCA1</strain>
    </source>
</reference>
<accession>A0ABW9QTG3</accession>
<dbReference type="EMBL" id="WJHE01000440">
    <property type="protein sequence ID" value="MST32947.1"/>
    <property type="molecule type" value="Genomic_DNA"/>
</dbReference>
<protein>
    <submittedName>
        <fullName evidence="2">Uncharacterized protein</fullName>
    </submittedName>
</protein>
<keyword evidence="1" id="KW-1133">Transmembrane helix</keyword>